<organism evidence="1 2">
    <name type="scientific">Aquilegia coerulea</name>
    <name type="common">Rocky mountain columbine</name>
    <dbReference type="NCBI Taxonomy" id="218851"/>
    <lineage>
        <taxon>Eukaryota</taxon>
        <taxon>Viridiplantae</taxon>
        <taxon>Streptophyta</taxon>
        <taxon>Embryophyta</taxon>
        <taxon>Tracheophyta</taxon>
        <taxon>Spermatophyta</taxon>
        <taxon>Magnoliopsida</taxon>
        <taxon>Ranunculales</taxon>
        <taxon>Ranunculaceae</taxon>
        <taxon>Thalictroideae</taxon>
        <taxon>Aquilegia</taxon>
    </lineage>
</organism>
<name>A0A2G5F6T7_AQUCA</name>
<dbReference type="PANTHER" id="PTHR33702">
    <property type="entry name" value="BNAA09G40010D PROTEIN"/>
    <property type="match status" value="1"/>
</dbReference>
<dbReference type="EMBL" id="KZ305019">
    <property type="protein sequence ID" value="PIA63670.1"/>
    <property type="molecule type" value="Genomic_DNA"/>
</dbReference>
<dbReference type="InParanoid" id="A0A2G5F6T7"/>
<dbReference type="PANTHER" id="PTHR33702:SF16">
    <property type="match status" value="1"/>
</dbReference>
<dbReference type="AlphaFoldDB" id="A0A2G5F6T7"/>
<sequence>MEITNGLKRYWRRKRYQRIDGAITKKKTMQMARLGGNKRKRTWRIRVMPKLKLGLKCVSPMKLLARLRDGYIHMMVGIEGKVGALNGDNFFGAKRLNPKADKSSKVSKAEEFEAKLIFEIYKSLMASRQLASQNSSIKV</sequence>
<evidence type="ECO:0000313" key="1">
    <source>
        <dbReference type="EMBL" id="PIA63670.1"/>
    </source>
</evidence>
<protein>
    <submittedName>
        <fullName evidence="1">Uncharacterized protein</fullName>
    </submittedName>
</protein>
<dbReference type="Proteomes" id="UP000230069">
    <property type="component" value="Unassembled WGS sequence"/>
</dbReference>
<keyword evidence="2" id="KW-1185">Reference proteome</keyword>
<dbReference type="OrthoDB" id="764584at2759"/>
<gene>
    <name evidence="1" type="ORF">AQUCO_00201189v1</name>
</gene>
<proteinExistence type="predicted"/>
<accession>A0A2G5F6T7</accession>
<dbReference type="STRING" id="218851.A0A2G5F6T7"/>
<evidence type="ECO:0000313" key="2">
    <source>
        <dbReference type="Proteomes" id="UP000230069"/>
    </source>
</evidence>
<reference evidence="1 2" key="1">
    <citation type="submission" date="2017-09" db="EMBL/GenBank/DDBJ databases">
        <title>WGS assembly of Aquilegia coerulea Goldsmith.</title>
        <authorList>
            <person name="Hodges S."/>
            <person name="Kramer E."/>
            <person name="Nordborg M."/>
            <person name="Tomkins J."/>
            <person name="Borevitz J."/>
            <person name="Derieg N."/>
            <person name="Yan J."/>
            <person name="Mihaltcheva S."/>
            <person name="Hayes R.D."/>
            <person name="Rokhsar D."/>
        </authorList>
    </citation>
    <scope>NUCLEOTIDE SEQUENCE [LARGE SCALE GENOMIC DNA]</scope>
    <source>
        <strain evidence="2">cv. Goldsmith</strain>
    </source>
</reference>